<evidence type="ECO:0000313" key="3">
    <source>
        <dbReference type="Proteomes" id="UP000037069"/>
    </source>
</evidence>
<dbReference type="GO" id="GO:0005730">
    <property type="term" value="C:nucleolus"/>
    <property type="evidence" value="ECO:0007669"/>
    <property type="project" value="TreeGrafter"/>
</dbReference>
<dbReference type="OrthoDB" id="6257894at2759"/>
<dbReference type="AlphaFoldDB" id="A0A0L0C823"/>
<dbReference type="Proteomes" id="UP000037069">
    <property type="component" value="Unassembled WGS sequence"/>
</dbReference>
<keyword evidence="3" id="KW-1185">Reference proteome</keyword>
<dbReference type="GO" id="GO:0001099">
    <property type="term" value="F:basal RNA polymerase II transcription machinery binding"/>
    <property type="evidence" value="ECO:0007669"/>
    <property type="project" value="TreeGrafter"/>
</dbReference>
<evidence type="ECO:0000313" key="2">
    <source>
        <dbReference type="EMBL" id="KNC27569.1"/>
    </source>
</evidence>
<dbReference type="GO" id="GO:0003723">
    <property type="term" value="F:RNA binding"/>
    <property type="evidence" value="ECO:0007669"/>
    <property type="project" value="TreeGrafter"/>
</dbReference>
<dbReference type="PANTHER" id="PTHR34253">
    <property type="entry name" value="PROTEIN LLP HOMOLOG"/>
    <property type="match status" value="1"/>
</dbReference>
<dbReference type="Pfam" id="PF10169">
    <property type="entry name" value="LLPH"/>
    <property type="match status" value="1"/>
</dbReference>
<gene>
    <name evidence="2" type="ORF">FF38_05119</name>
</gene>
<organism evidence="2 3">
    <name type="scientific">Lucilia cuprina</name>
    <name type="common">Green bottle fly</name>
    <name type="synonym">Australian sheep blowfly</name>
    <dbReference type="NCBI Taxonomy" id="7375"/>
    <lineage>
        <taxon>Eukaryota</taxon>
        <taxon>Metazoa</taxon>
        <taxon>Ecdysozoa</taxon>
        <taxon>Arthropoda</taxon>
        <taxon>Hexapoda</taxon>
        <taxon>Insecta</taxon>
        <taxon>Pterygota</taxon>
        <taxon>Neoptera</taxon>
        <taxon>Endopterygota</taxon>
        <taxon>Diptera</taxon>
        <taxon>Brachycera</taxon>
        <taxon>Muscomorpha</taxon>
        <taxon>Oestroidea</taxon>
        <taxon>Calliphoridae</taxon>
        <taxon>Luciliinae</taxon>
        <taxon>Lucilia</taxon>
    </lineage>
</organism>
<dbReference type="InterPro" id="IPR018784">
    <property type="entry name" value="LLPH-like"/>
</dbReference>
<sequence length="146" mass="17164">MGRTNKSHKRRNENAKVKRARYAVKELAMLKKTLGIMDTEEGDTMEQLADVATVKTAKEIKHEKKSKEENELAFELQEEREQGEKITIVNEKTGKTHVYNTKTLKDQHGSYPSWYKPRKTAKRMRKKDHARKLKFKQHWTVTNVPL</sequence>
<comment type="similarity">
    <text evidence="1">Belongs to the learning-associated protein family.</text>
</comment>
<dbReference type="STRING" id="7375.A0A0L0C823"/>
<evidence type="ECO:0000256" key="1">
    <source>
        <dbReference type="ARBA" id="ARBA00034118"/>
    </source>
</evidence>
<name>A0A0L0C823_LUCCU</name>
<protein>
    <recommendedName>
        <fullName evidence="4">Protein LLP</fullName>
    </recommendedName>
</protein>
<proteinExistence type="inferred from homology"/>
<accession>A0A0L0C823</accession>
<dbReference type="OMA" id="YGNYPVW"/>
<dbReference type="PANTHER" id="PTHR34253:SF1">
    <property type="entry name" value="PROTEIN LLP HOMOLOG"/>
    <property type="match status" value="1"/>
</dbReference>
<evidence type="ECO:0008006" key="4">
    <source>
        <dbReference type="Google" id="ProtNLM"/>
    </source>
</evidence>
<dbReference type="EMBL" id="JRES01000882">
    <property type="protein sequence ID" value="KNC27569.1"/>
    <property type="molecule type" value="Genomic_DNA"/>
</dbReference>
<comment type="caution">
    <text evidence="2">The sequence shown here is derived from an EMBL/GenBank/DDBJ whole genome shotgun (WGS) entry which is preliminary data.</text>
</comment>
<dbReference type="GO" id="GO:0097484">
    <property type="term" value="P:dendrite extension"/>
    <property type="evidence" value="ECO:0007669"/>
    <property type="project" value="TreeGrafter"/>
</dbReference>
<reference evidence="2 3" key="1">
    <citation type="journal article" date="2015" name="Nat. Commun.">
        <title>Lucilia cuprina genome unlocks parasitic fly biology to underpin future interventions.</title>
        <authorList>
            <person name="Anstead C.A."/>
            <person name="Korhonen P.K."/>
            <person name="Young N.D."/>
            <person name="Hall R.S."/>
            <person name="Jex A.R."/>
            <person name="Murali S.C."/>
            <person name="Hughes D.S."/>
            <person name="Lee S.F."/>
            <person name="Perry T."/>
            <person name="Stroehlein A.J."/>
            <person name="Ansell B.R."/>
            <person name="Breugelmans B."/>
            <person name="Hofmann A."/>
            <person name="Qu J."/>
            <person name="Dugan S."/>
            <person name="Lee S.L."/>
            <person name="Chao H."/>
            <person name="Dinh H."/>
            <person name="Han Y."/>
            <person name="Doddapaneni H.V."/>
            <person name="Worley K.C."/>
            <person name="Muzny D.M."/>
            <person name="Ioannidis P."/>
            <person name="Waterhouse R.M."/>
            <person name="Zdobnov E.M."/>
            <person name="James P.J."/>
            <person name="Bagnall N.H."/>
            <person name="Kotze A.C."/>
            <person name="Gibbs R.A."/>
            <person name="Richards S."/>
            <person name="Batterham P."/>
            <person name="Gasser R.B."/>
        </authorList>
    </citation>
    <scope>NUCLEOTIDE SEQUENCE [LARGE SCALE GENOMIC DNA]</scope>
    <source>
        <strain evidence="2 3">LS</strain>
        <tissue evidence="2">Full body</tissue>
    </source>
</reference>